<keyword evidence="3" id="KW-1185">Reference proteome</keyword>
<gene>
    <name evidence="2" type="ORF">E2C01_007814</name>
</gene>
<proteinExistence type="predicted"/>
<comment type="caution">
    <text evidence="2">The sequence shown here is derived from an EMBL/GenBank/DDBJ whole genome shotgun (WGS) entry which is preliminary data.</text>
</comment>
<feature type="region of interest" description="Disordered" evidence="1">
    <location>
        <begin position="51"/>
        <end position="87"/>
    </location>
</feature>
<name>A0A5B7CZZ9_PORTR</name>
<evidence type="ECO:0000256" key="1">
    <source>
        <dbReference type="SAM" id="MobiDB-lite"/>
    </source>
</evidence>
<accession>A0A5B7CZZ9</accession>
<evidence type="ECO:0000313" key="3">
    <source>
        <dbReference type="Proteomes" id="UP000324222"/>
    </source>
</evidence>
<reference evidence="2 3" key="1">
    <citation type="submission" date="2019-05" db="EMBL/GenBank/DDBJ databases">
        <title>Another draft genome of Portunus trituberculatus and its Hox gene families provides insights of decapod evolution.</title>
        <authorList>
            <person name="Jeong J.-H."/>
            <person name="Song I."/>
            <person name="Kim S."/>
            <person name="Choi T."/>
            <person name="Kim D."/>
            <person name="Ryu S."/>
            <person name="Kim W."/>
        </authorList>
    </citation>
    <scope>NUCLEOTIDE SEQUENCE [LARGE SCALE GENOMIC DNA]</scope>
    <source>
        <tissue evidence="2">Muscle</tissue>
    </source>
</reference>
<feature type="compositionally biased region" description="Basic and acidic residues" evidence="1">
    <location>
        <begin position="1"/>
        <end position="10"/>
    </location>
</feature>
<feature type="compositionally biased region" description="Basic and acidic residues" evidence="1">
    <location>
        <begin position="69"/>
        <end position="79"/>
    </location>
</feature>
<sequence>MLRRVVDGGPRHAPAHLQPAGGVGGGAARRVQFVLSDPRRARAPVHFVVRHPGTREGEGEGAGLRCGGRRGEELAEARRPPWLAGEA</sequence>
<dbReference type="EMBL" id="VSRR010000398">
    <property type="protein sequence ID" value="MPC15030.1"/>
    <property type="molecule type" value="Genomic_DNA"/>
</dbReference>
<evidence type="ECO:0000313" key="2">
    <source>
        <dbReference type="EMBL" id="MPC15030.1"/>
    </source>
</evidence>
<organism evidence="2 3">
    <name type="scientific">Portunus trituberculatus</name>
    <name type="common">Swimming crab</name>
    <name type="synonym">Neptunus trituberculatus</name>
    <dbReference type="NCBI Taxonomy" id="210409"/>
    <lineage>
        <taxon>Eukaryota</taxon>
        <taxon>Metazoa</taxon>
        <taxon>Ecdysozoa</taxon>
        <taxon>Arthropoda</taxon>
        <taxon>Crustacea</taxon>
        <taxon>Multicrustacea</taxon>
        <taxon>Malacostraca</taxon>
        <taxon>Eumalacostraca</taxon>
        <taxon>Eucarida</taxon>
        <taxon>Decapoda</taxon>
        <taxon>Pleocyemata</taxon>
        <taxon>Brachyura</taxon>
        <taxon>Eubrachyura</taxon>
        <taxon>Portunoidea</taxon>
        <taxon>Portunidae</taxon>
        <taxon>Portuninae</taxon>
        <taxon>Portunus</taxon>
    </lineage>
</organism>
<feature type="region of interest" description="Disordered" evidence="1">
    <location>
        <begin position="1"/>
        <end position="25"/>
    </location>
</feature>
<dbReference type="Proteomes" id="UP000324222">
    <property type="component" value="Unassembled WGS sequence"/>
</dbReference>
<protein>
    <submittedName>
        <fullName evidence="2">Uncharacterized protein</fullName>
    </submittedName>
</protein>
<dbReference type="AlphaFoldDB" id="A0A5B7CZZ9"/>